<evidence type="ECO:0000313" key="1">
    <source>
        <dbReference type="EMBL" id="AKN36138.1"/>
    </source>
</evidence>
<reference evidence="1" key="1">
    <citation type="journal article" date="2015" name="MBio">
        <title>Eco-Evolutionary Dynamics of Episomes among Ecologically Cohesive Bacterial Populations.</title>
        <authorList>
            <person name="Xue H."/>
            <person name="Cordero O.X."/>
            <person name="Camas F.M."/>
            <person name="Trimble W."/>
            <person name="Meyer F."/>
            <person name="Guglielmini J."/>
            <person name="Rocha E.P."/>
            <person name="Polz M.F."/>
        </authorList>
    </citation>
    <scope>NUCLEOTIDE SEQUENCE</scope>
    <source>
        <strain evidence="1">FF_172</strain>
    </source>
</reference>
<dbReference type="EMBL" id="KP795469">
    <property type="protein sequence ID" value="AKN36138.1"/>
    <property type="molecule type" value="Genomic_DNA"/>
</dbReference>
<sequence length="153" mass="17622">MTSKSRWKKLFYEITLAGMAHRKQSYQELDPQIAPAVHALNAIEGVATIGSCQGHVAWLTGRFSAPYLYFTAPVWFANQLSQRLKTSPWHLSAMFNNHDQLCFHLTHKRYRRAYRSLVPFSLTYHLGYHREKADKELAQLAQLLSTTEAIKVT</sequence>
<protein>
    <submittedName>
        <fullName evidence="1">Uncharacterized protein</fullName>
    </submittedName>
</protein>
<organism evidence="1">
    <name type="scientific">Vibrio splendidus</name>
    <dbReference type="NCBI Taxonomy" id="29497"/>
    <lineage>
        <taxon>Bacteria</taxon>
        <taxon>Pseudomonadati</taxon>
        <taxon>Pseudomonadota</taxon>
        <taxon>Gammaproteobacteria</taxon>
        <taxon>Vibrionales</taxon>
        <taxon>Vibrionaceae</taxon>
        <taxon>Vibrio</taxon>
    </lineage>
</organism>
<dbReference type="AlphaFoldDB" id="A0A0H3ZJK4"/>
<proteinExistence type="predicted"/>
<name>A0A0H3ZJK4_VIBSP</name>
<accession>A0A0H3ZJK4</accession>